<evidence type="ECO:0000313" key="3">
    <source>
        <dbReference type="Proteomes" id="UP000186096"/>
    </source>
</evidence>
<sequence>MIAAGRALAAAAALCLAATAATACSGPSGHRFCGIAADATSFAENTDVPKKIHDTVPRFLTGCDTVAITVITGSVQQSDCRRAPIPLTPTAEDNPNDNPKTAERISLARRAFAVKTLNDLVSCARAERSTRNGSDVVGALLDIAQKTRGLEPPPRILLISDMAQRAPELNLYTADISTEEARKSIISSLSDRMPRLEGAEIQILGFGVGVKSDHVRQQQFRDFWELLFRESGSLPPAYL</sequence>
<evidence type="ECO:0000313" key="2">
    <source>
        <dbReference type="EMBL" id="SIQ82878.1"/>
    </source>
</evidence>
<name>A0A1N6VYN3_9ACTN</name>
<organism evidence="2 3">
    <name type="scientific">Microbispora rosea</name>
    <dbReference type="NCBI Taxonomy" id="58117"/>
    <lineage>
        <taxon>Bacteria</taxon>
        <taxon>Bacillati</taxon>
        <taxon>Actinomycetota</taxon>
        <taxon>Actinomycetes</taxon>
        <taxon>Streptosporangiales</taxon>
        <taxon>Streptosporangiaceae</taxon>
        <taxon>Microbispora</taxon>
    </lineage>
</organism>
<protein>
    <recommendedName>
        <fullName evidence="4">VWA domain-containing protein</fullName>
    </recommendedName>
</protein>
<keyword evidence="1" id="KW-0732">Signal</keyword>
<dbReference type="Proteomes" id="UP000186096">
    <property type="component" value="Unassembled WGS sequence"/>
</dbReference>
<dbReference type="OrthoDB" id="3532900at2"/>
<proteinExistence type="predicted"/>
<feature type="signal peptide" evidence="1">
    <location>
        <begin position="1"/>
        <end position="23"/>
    </location>
</feature>
<dbReference type="PROSITE" id="PS51257">
    <property type="entry name" value="PROKAR_LIPOPROTEIN"/>
    <property type="match status" value="1"/>
</dbReference>
<feature type="chain" id="PRO_5013383233" description="VWA domain-containing protein" evidence="1">
    <location>
        <begin position="24"/>
        <end position="239"/>
    </location>
</feature>
<accession>A0A1N6VYN3</accession>
<dbReference type="EMBL" id="FTNI01000004">
    <property type="protein sequence ID" value="SIQ82878.1"/>
    <property type="molecule type" value="Genomic_DNA"/>
</dbReference>
<keyword evidence="3" id="KW-1185">Reference proteome</keyword>
<dbReference type="RefSeq" id="WP_076433845.1">
    <property type="nucleotide sequence ID" value="NZ_FTNI01000004.1"/>
</dbReference>
<dbReference type="AlphaFoldDB" id="A0A1N6VYN3"/>
<evidence type="ECO:0008006" key="4">
    <source>
        <dbReference type="Google" id="ProtNLM"/>
    </source>
</evidence>
<reference evidence="3" key="1">
    <citation type="submission" date="2017-01" db="EMBL/GenBank/DDBJ databases">
        <authorList>
            <person name="Varghese N."/>
            <person name="Submissions S."/>
        </authorList>
    </citation>
    <scope>NUCLEOTIDE SEQUENCE [LARGE SCALE GENOMIC DNA]</scope>
    <source>
        <strain evidence="3">ATCC 12950</strain>
    </source>
</reference>
<evidence type="ECO:0000256" key="1">
    <source>
        <dbReference type="SAM" id="SignalP"/>
    </source>
</evidence>
<dbReference type="STRING" id="58117.SAMN05421833_10416"/>
<gene>
    <name evidence="2" type="ORF">SAMN05421833_10416</name>
</gene>